<dbReference type="SUPFAM" id="SSF52540">
    <property type="entry name" value="P-loop containing nucleoside triphosphate hydrolases"/>
    <property type="match status" value="1"/>
</dbReference>
<dbReference type="Gene3D" id="3.90.320.10">
    <property type="match status" value="1"/>
</dbReference>
<dbReference type="InterPro" id="IPR038726">
    <property type="entry name" value="PDDEXK_AddAB-type"/>
</dbReference>
<organism evidence="2 3">
    <name type="scientific">Kaistia soli DSM 19436</name>
    <dbReference type="NCBI Taxonomy" id="1122133"/>
    <lineage>
        <taxon>Bacteria</taxon>
        <taxon>Pseudomonadati</taxon>
        <taxon>Pseudomonadota</taxon>
        <taxon>Alphaproteobacteria</taxon>
        <taxon>Hyphomicrobiales</taxon>
        <taxon>Kaistiaceae</taxon>
        <taxon>Kaistia</taxon>
    </lineage>
</organism>
<dbReference type="STRING" id="1122133.SAMN02745157_2612"/>
<keyword evidence="3" id="KW-1185">Reference proteome</keyword>
<dbReference type="AlphaFoldDB" id="A0A1M5DA29"/>
<keyword evidence="2" id="KW-0347">Helicase</keyword>
<accession>A0A1M5DA29</accession>
<feature type="domain" description="PD-(D/E)XK endonuclease-like" evidence="1">
    <location>
        <begin position="760"/>
        <end position="987"/>
    </location>
</feature>
<gene>
    <name evidence="2" type="ORF">SAMN02745157_2612</name>
</gene>
<keyword evidence="2" id="KW-0547">Nucleotide-binding</keyword>
<keyword evidence="2" id="KW-0067">ATP-binding</keyword>
<dbReference type="RefSeq" id="WP_073053305.1">
    <property type="nucleotide sequence ID" value="NZ_FQUP01000002.1"/>
</dbReference>
<dbReference type="InterPro" id="IPR027417">
    <property type="entry name" value="P-loop_NTPase"/>
</dbReference>
<dbReference type="OrthoDB" id="9780606at2"/>
<dbReference type="NCBIfam" id="TIGR02786">
    <property type="entry name" value="addB_alphas"/>
    <property type="match status" value="1"/>
</dbReference>
<dbReference type="EMBL" id="FQUP01000002">
    <property type="protein sequence ID" value="SHF63828.1"/>
    <property type="molecule type" value="Genomic_DNA"/>
</dbReference>
<evidence type="ECO:0000259" key="1">
    <source>
        <dbReference type="Pfam" id="PF12705"/>
    </source>
</evidence>
<name>A0A1M5DA29_9HYPH</name>
<evidence type="ECO:0000313" key="3">
    <source>
        <dbReference type="Proteomes" id="UP000184485"/>
    </source>
</evidence>
<reference evidence="2 3" key="1">
    <citation type="submission" date="2016-11" db="EMBL/GenBank/DDBJ databases">
        <authorList>
            <person name="Jaros S."/>
            <person name="Januszkiewicz K."/>
            <person name="Wedrychowicz H."/>
        </authorList>
    </citation>
    <scope>NUCLEOTIDE SEQUENCE [LARGE SCALE GENOMIC DNA]</scope>
    <source>
        <strain evidence="2 3">DSM 19436</strain>
    </source>
</reference>
<dbReference type="Proteomes" id="UP000184485">
    <property type="component" value="Unassembled WGS sequence"/>
</dbReference>
<dbReference type="InterPro" id="IPR014153">
    <property type="entry name" value="Ds_break_AddB"/>
</dbReference>
<dbReference type="GO" id="GO:0004386">
    <property type="term" value="F:helicase activity"/>
    <property type="evidence" value="ECO:0007669"/>
    <property type="project" value="UniProtKB-KW"/>
</dbReference>
<dbReference type="Pfam" id="PF12705">
    <property type="entry name" value="PDDEXK_1"/>
    <property type="match status" value="1"/>
</dbReference>
<sequence>MAAAPRVFTIPAGARFLPTLAEALLSGRLGALPDPAADPLALADIRIFLPTRRAARALAAALVDRLGSDAAILPRIRPIGDVDEDDLLLEPIEEPAERLVLPPAISRLDRQLILARFTRAWGEALKPDRLGLAEGAPVLIPASAADAFHLAGDLARLVDDVATAGCTWEALEKLVPDDLARYWQITLDFLKIVGEAWPALLDERHLADPATRRDRLIRDEARRLASEPPRGLVIAAGSTGSIPATAELLATIARLPNGAVVLPDLDTALDDAAWTAIGGGEGIASTPGHPQYGLRQWLGRAGITRADVAALGAITPPLVARARLVSEAMRPAETTEAWADAAPVPPEATEGLTLLVARNEQEEALALALALREAVETEGATAALVTPDRTIAARVAIELERFDLRVDDSAGRPLRLTPPGTLARLITAAARSDGAPIDLLALAKHPLAAFGMARTACRDAIGVLDLALFRGRLVAGGLGGLPAALAKARRDAADTSQRLHPAVKRLQPADWDGATFLAERLLAVLDPLAALLAEGAKSDVATLSTLLATTLGHVLATDYEGPAPFPPDEAGTALRSLLDGLASGDAADLSVTGPEFPAFLDAAMAGVAVSIRPGTDPRIVIWGTLEARLQSADLMILAGLDEGVWPTEARTDPWLSRTMRAGFGLEAPERRLGQAAHDFTSALGNPRVIISRAERRGGAPTIAARWLQRLAARLGKAKAAALAARGQRYLDWARALDASSVPAPIARPRPKPPVAARPKRLSVTEIETLVRDPYAIYARRVLKLEPLDPIDVVPDSALRGTLIHEALGRFAPLWQPPFDAAALGTLVEAGREVFRDIRAFPAVHALWWPRFLVIADWYVRWEAARTEIEARHAEIDGRMVVTPDFMLTGRADRIDRRSDGSYEILDFKTGTPPSPKQLSTGLAPQLALEAAMLRRGAFGDIPAGASVAVLGWIGLGRVGKGEPFSSAVRDCSADELGDDAAARLAALVAAYADPERAYVSRARPMFENRFGSPYDHLARVAEWALGEGDEA</sequence>
<keyword evidence="2" id="KW-0378">Hydrolase</keyword>
<protein>
    <submittedName>
        <fullName evidence="2">ATP-dependent helicase/nuclease subunit B</fullName>
    </submittedName>
</protein>
<proteinExistence type="predicted"/>
<evidence type="ECO:0000313" key="2">
    <source>
        <dbReference type="EMBL" id="SHF63828.1"/>
    </source>
</evidence>
<dbReference type="InterPro" id="IPR011604">
    <property type="entry name" value="PDDEXK-like_dom_sf"/>
</dbReference>